<dbReference type="PANTHER" id="PTHR11640">
    <property type="entry name" value="NEPHRIN"/>
    <property type="match status" value="1"/>
</dbReference>
<organism evidence="7 8">
    <name type="scientific">Sphenodon punctatus</name>
    <name type="common">Tuatara</name>
    <name type="synonym">Hatteria punctata</name>
    <dbReference type="NCBI Taxonomy" id="8508"/>
    <lineage>
        <taxon>Eukaryota</taxon>
        <taxon>Metazoa</taxon>
        <taxon>Chordata</taxon>
        <taxon>Craniata</taxon>
        <taxon>Vertebrata</taxon>
        <taxon>Euteleostomi</taxon>
        <taxon>Lepidosauria</taxon>
        <taxon>Sphenodontia</taxon>
        <taxon>Sphenodontidae</taxon>
        <taxon>Sphenodon</taxon>
    </lineage>
</organism>
<dbReference type="PANTHER" id="PTHR11640:SF162">
    <property type="entry name" value="BASAL CELL ADHESION MOLECULE ISOFORM X1-RELATED"/>
    <property type="match status" value="1"/>
</dbReference>
<dbReference type="Gene3D" id="2.60.40.10">
    <property type="entry name" value="Immunoglobulins"/>
    <property type="match status" value="1"/>
</dbReference>
<evidence type="ECO:0000256" key="1">
    <source>
        <dbReference type="ARBA" id="ARBA00004479"/>
    </source>
</evidence>
<dbReference type="Pfam" id="PF08205">
    <property type="entry name" value="C2-set_2"/>
    <property type="match status" value="1"/>
</dbReference>
<sequence>LVAPSLPTDPPEAPELIVNVRTLSVTDSSVSEIATCISRNANPLPTISWYKDGVHLPAPTEQNNDLYVVSRTVKEASGLHSVSSALYLRPVKADKDSRFSCQVQYLMPQGRKERARSELFNLTLHYYTEHVNFSLERPSVIKEGDDVRLRCQGDVNPPPEYVFTKKQVTQSPECAGTRP</sequence>
<evidence type="ECO:0000256" key="5">
    <source>
        <dbReference type="ARBA" id="ARBA00023319"/>
    </source>
</evidence>
<reference evidence="7" key="1">
    <citation type="submission" date="2025-08" db="UniProtKB">
        <authorList>
            <consortium name="Ensembl"/>
        </authorList>
    </citation>
    <scope>IDENTIFICATION</scope>
</reference>
<dbReference type="SUPFAM" id="SSF48726">
    <property type="entry name" value="Immunoglobulin"/>
    <property type="match status" value="1"/>
</dbReference>
<dbReference type="GO" id="GO:0005911">
    <property type="term" value="C:cell-cell junction"/>
    <property type="evidence" value="ECO:0007669"/>
    <property type="project" value="TreeGrafter"/>
</dbReference>
<keyword evidence="4" id="KW-0325">Glycoprotein</keyword>
<keyword evidence="3" id="KW-1015">Disulfide bond</keyword>
<evidence type="ECO:0000313" key="8">
    <source>
        <dbReference type="Proteomes" id="UP000694392"/>
    </source>
</evidence>
<evidence type="ECO:0000256" key="3">
    <source>
        <dbReference type="ARBA" id="ARBA00023157"/>
    </source>
</evidence>
<dbReference type="Proteomes" id="UP000694392">
    <property type="component" value="Unplaced"/>
</dbReference>
<dbReference type="InterPro" id="IPR013162">
    <property type="entry name" value="CD80_C2-set"/>
</dbReference>
<dbReference type="GO" id="GO:0098609">
    <property type="term" value="P:cell-cell adhesion"/>
    <property type="evidence" value="ECO:0007669"/>
    <property type="project" value="TreeGrafter"/>
</dbReference>
<dbReference type="InterPro" id="IPR013783">
    <property type="entry name" value="Ig-like_fold"/>
</dbReference>
<dbReference type="GeneTree" id="ENSGT00940000161038"/>
<proteinExistence type="predicted"/>
<dbReference type="AlphaFoldDB" id="A0A8D0LBP2"/>
<protein>
    <recommendedName>
        <fullName evidence="6">Ig-like domain-containing protein</fullName>
    </recommendedName>
</protein>
<reference evidence="7" key="2">
    <citation type="submission" date="2025-09" db="UniProtKB">
        <authorList>
            <consortium name="Ensembl"/>
        </authorList>
    </citation>
    <scope>IDENTIFICATION</scope>
</reference>
<dbReference type="InterPro" id="IPR007110">
    <property type="entry name" value="Ig-like_dom"/>
</dbReference>
<evidence type="ECO:0000259" key="6">
    <source>
        <dbReference type="PROSITE" id="PS50835"/>
    </source>
</evidence>
<evidence type="ECO:0000256" key="4">
    <source>
        <dbReference type="ARBA" id="ARBA00023180"/>
    </source>
</evidence>
<keyword evidence="8" id="KW-1185">Reference proteome</keyword>
<dbReference type="InterPro" id="IPR036179">
    <property type="entry name" value="Ig-like_dom_sf"/>
</dbReference>
<feature type="domain" description="Ig-like" evidence="6">
    <location>
        <begin position="14"/>
        <end position="117"/>
    </location>
</feature>
<dbReference type="GO" id="GO:0005886">
    <property type="term" value="C:plasma membrane"/>
    <property type="evidence" value="ECO:0007669"/>
    <property type="project" value="TreeGrafter"/>
</dbReference>
<accession>A0A8D0LBP2</accession>
<dbReference type="GO" id="GO:0050839">
    <property type="term" value="F:cell adhesion molecule binding"/>
    <property type="evidence" value="ECO:0007669"/>
    <property type="project" value="TreeGrafter"/>
</dbReference>
<name>A0A8D0LBP2_SPHPU</name>
<evidence type="ECO:0000313" key="7">
    <source>
        <dbReference type="Ensembl" id="ENSSPUP00000022083.1"/>
    </source>
</evidence>
<comment type="subcellular location">
    <subcellularLocation>
        <location evidence="1">Membrane</location>
        <topology evidence="1">Single-pass type I membrane protein</topology>
    </subcellularLocation>
</comment>
<dbReference type="Ensembl" id="ENSSPUT00000023530.1">
    <property type="protein sequence ID" value="ENSSPUP00000022083.1"/>
    <property type="gene ID" value="ENSSPUG00000016943.1"/>
</dbReference>
<dbReference type="InterPro" id="IPR051275">
    <property type="entry name" value="Cell_adhesion_signaling"/>
</dbReference>
<dbReference type="PROSITE" id="PS50835">
    <property type="entry name" value="IG_LIKE"/>
    <property type="match status" value="1"/>
</dbReference>
<keyword evidence="2" id="KW-0472">Membrane</keyword>
<evidence type="ECO:0000256" key="2">
    <source>
        <dbReference type="ARBA" id="ARBA00023136"/>
    </source>
</evidence>
<keyword evidence="5" id="KW-0393">Immunoglobulin domain</keyword>